<dbReference type="PROSITE" id="PS00552">
    <property type="entry name" value="HTH_MERR_1"/>
    <property type="match status" value="1"/>
</dbReference>
<feature type="domain" description="HTH merR-type" evidence="1">
    <location>
        <begin position="1"/>
        <end position="42"/>
    </location>
</feature>
<dbReference type="EMBL" id="CP069127">
    <property type="protein sequence ID" value="QRG70226.1"/>
    <property type="molecule type" value="Genomic_DNA"/>
</dbReference>
<dbReference type="Gene3D" id="1.10.1660.10">
    <property type="match status" value="1"/>
</dbReference>
<sequence>MRPADLAKQLGISTSSLRNYETRGLVPPAKRGPMDIGVYSRACCLFFMHHCHVSRVRHGTYFVCPCLASTKTAW</sequence>
<dbReference type="RefSeq" id="WP_203357200.1">
    <property type="nucleotide sequence ID" value="NZ_CP069127.1"/>
</dbReference>
<accession>A0ABX7FVS4</accession>
<evidence type="ECO:0000259" key="1">
    <source>
        <dbReference type="PROSITE" id="PS50937"/>
    </source>
</evidence>
<proteinExistence type="predicted"/>
<dbReference type="GO" id="GO:0003677">
    <property type="term" value="F:DNA binding"/>
    <property type="evidence" value="ECO:0007669"/>
    <property type="project" value="UniProtKB-KW"/>
</dbReference>
<gene>
    <name evidence="2" type="ORF">JNE38_14565</name>
</gene>
<name>A0ABX7FVS4_BRECH</name>
<dbReference type="Pfam" id="PF00376">
    <property type="entry name" value="MerR"/>
    <property type="match status" value="1"/>
</dbReference>
<keyword evidence="3" id="KW-1185">Reference proteome</keyword>
<organism evidence="2 3">
    <name type="scientific">Brevibacillus choshinensis</name>
    <dbReference type="NCBI Taxonomy" id="54911"/>
    <lineage>
        <taxon>Bacteria</taxon>
        <taxon>Bacillati</taxon>
        <taxon>Bacillota</taxon>
        <taxon>Bacilli</taxon>
        <taxon>Bacillales</taxon>
        <taxon>Paenibacillaceae</taxon>
        <taxon>Brevibacillus</taxon>
    </lineage>
</organism>
<dbReference type="PROSITE" id="PS50937">
    <property type="entry name" value="HTH_MERR_2"/>
    <property type="match status" value="1"/>
</dbReference>
<dbReference type="Proteomes" id="UP000596248">
    <property type="component" value="Chromosome"/>
</dbReference>
<evidence type="ECO:0000313" key="3">
    <source>
        <dbReference type="Proteomes" id="UP000596248"/>
    </source>
</evidence>
<keyword evidence="2" id="KW-0238">DNA-binding</keyword>
<dbReference type="InterPro" id="IPR009061">
    <property type="entry name" value="DNA-bd_dom_put_sf"/>
</dbReference>
<dbReference type="SUPFAM" id="SSF46955">
    <property type="entry name" value="Putative DNA-binding domain"/>
    <property type="match status" value="1"/>
</dbReference>
<reference evidence="2 3" key="1">
    <citation type="submission" date="2021-01" db="EMBL/GenBank/DDBJ databases">
        <title>Identification of strong promoters based on the transcriptome of Brevibacillus choshinensis.</title>
        <authorList>
            <person name="Yao D."/>
            <person name="Zhang K."/>
            <person name="Wu J."/>
        </authorList>
    </citation>
    <scope>NUCLEOTIDE SEQUENCE [LARGE SCALE GENOMIC DNA]</scope>
    <source>
        <strain evidence="2 3">HPD31-SP3</strain>
    </source>
</reference>
<protein>
    <submittedName>
        <fullName evidence="2">MerR family DNA-binding transcriptional regulator</fullName>
    </submittedName>
</protein>
<evidence type="ECO:0000313" key="2">
    <source>
        <dbReference type="EMBL" id="QRG70226.1"/>
    </source>
</evidence>
<dbReference type="InterPro" id="IPR000551">
    <property type="entry name" value="MerR-type_HTH_dom"/>
</dbReference>